<keyword evidence="3" id="KW-1133">Transmembrane helix</keyword>
<dbReference type="Proteomes" id="UP000278962">
    <property type="component" value="Unassembled WGS sequence"/>
</dbReference>
<dbReference type="InterPro" id="IPR052025">
    <property type="entry name" value="Xyloglucanase_GH74"/>
</dbReference>
<dbReference type="OrthoDB" id="9764804at2"/>
<evidence type="ECO:0000313" key="5">
    <source>
        <dbReference type="EMBL" id="RKQ93977.1"/>
    </source>
</evidence>
<reference evidence="5 6" key="1">
    <citation type="submission" date="2018-10" db="EMBL/GenBank/DDBJ databases">
        <title>Genomic Encyclopedia of Archaeal and Bacterial Type Strains, Phase II (KMG-II): from individual species to whole genera.</title>
        <authorList>
            <person name="Goeker M."/>
        </authorList>
    </citation>
    <scope>NUCLEOTIDE SEQUENCE [LARGE SCALE GENOMIC DNA]</scope>
    <source>
        <strain evidence="5 6">DSM 14954</strain>
    </source>
</reference>
<evidence type="ECO:0000259" key="4">
    <source>
        <dbReference type="Pfam" id="PF15902"/>
    </source>
</evidence>
<proteinExistence type="predicted"/>
<accession>A0A660LFR7</accession>
<dbReference type="SUPFAM" id="SSF110296">
    <property type="entry name" value="Oligoxyloglucan reducing end-specific cellobiohydrolase"/>
    <property type="match status" value="2"/>
</dbReference>
<keyword evidence="3" id="KW-0472">Membrane</keyword>
<dbReference type="InterPro" id="IPR036278">
    <property type="entry name" value="Sialidase_sf"/>
</dbReference>
<dbReference type="InterPro" id="IPR015943">
    <property type="entry name" value="WD40/YVTN_repeat-like_dom_sf"/>
</dbReference>
<gene>
    <name evidence="5" type="ORF">C8N24_3853</name>
</gene>
<evidence type="ECO:0000256" key="2">
    <source>
        <dbReference type="SAM" id="MobiDB-lite"/>
    </source>
</evidence>
<dbReference type="GO" id="GO:0010411">
    <property type="term" value="P:xyloglucan metabolic process"/>
    <property type="evidence" value="ECO:0007669"/>
    <property type="project" value="TreeGrafter"/>
</dbReference>
<dbReference type="CDD" id="cd15482">
    <property type="entry name" value="Sialidase_non-viral"/>
    <property type="match status" value="2"/>
</dbReference>
<protein>
    <submittedName>
        <fullName evidence="5">Photosystem II stability/assembly factor-like uncharacterized protein</fullName>
    </submittedName>
</protein>
<dbReference type="PANTHER" id="PTHR43739:SF5">
    <property type="entry name" value="EXO-ALPHA-SIALIDASE"/>
    <property type="match status" value="1"/>
</dbReference>
<dbReference type="EMBL" id="RBIL01000001">
    <property type="protein sequence ID" value="RKQ93977.1"/>
    <property type="molecule type" value="Genomic_DNA"/>
</dbReference>
<dbReference type="SUPFAM" id="SSF50939">
    <property type="entry name" value="Sialidases"/>
    <property type="match status" value="1"/>
</dbReference>
<keyword evidence="3" id="KW-0812">Transmembrane</keyword>
<dbReference type="Gene3D" id="2.130.10.10">
    <property type="entry name" value="YVTN repeat-like/Quinoprotein amine dehydrogenase"/>
    <property type="match status" value="3"/>
</dbReference>
<feature type="compositionally biased region" description="Polar residues" evidence="2">
    <location>
        <begin position="549"/>
        <end position="558"/>
    </location>
</feature>
<feature type="domain" description="Sortilin N-terminal" evidence="4">
    <location>
        <begin position="221"/>
        <end position="347"/>
    </location>
</feature>
<dbReference type="InterPro" id="IPR031778">
    <property type="entry name" value="Sortilin_N"/>
</dbReference>
<dbReference type="AlphaFoldDB" id="A0A660LFR7"/>
<keyword evidence="1" id="KW-0677">Repeat</keyword>
<keyword evidence="6" id="KW-1185">Reference proteome</keyword>
<dbReference type="PANTHER" id="PTHR43739">
    <property type="entry name" value="XYLOGLUCANASE (EUROFUNG)"/>
    <property type="match status" value="1"/>
</dbReference>
<evidence type="ECO:0000256" key="3">
    <source>
        <dbReference type="SAM" id="Phobius"/>
    </source>
</evidence>
<organism evidence="5 6">
    <name type="scientific">Solirubrobacter pauli</name>
    <dbReference type="NCBI Taxonomy" id="166793"/>
    <lineage>
        <taxon>Bacteria</taxon>
        <taxon>Bacillati</taxon>
        <taxon>Actinomycetota</taxon>
        <taxon>Thermoleophilia</taxon>
        <taxon>Solirubrobacterales</taxon>
        <taxon>Solirubrobacteraceae</taxon>
        <taxon>Solirubrobacter</taxon>
    </lineage>
</organism>
<evidence type="ECO:0000313" key="6">
    <source>
        <dbReference type="Proteomes" id="UP000278962"/>
    </source>
</evidence>
<sequence>MSDFLDRYGEELKRARRRQRWHRVRGFGGMPTRQRSRHRTAVVAFGLAAVLAAVLTVAFTHSTTRVSSKAPVDVASAVPPENEALEHRNGFTPNEFKDFQLSSNDTVSRAQVDRMKAQAAAVAPAAGAAGLPWKQLGPYNIGGRVTDVVADRFTPNSAIAAVSGGGIWRTTDGGEHWASIWPDDWTQTMGAVAQGADGALWAGTGEANPPGGGLTYFGDGLYKSTDKGGHWTRVGLEKSESIGRIAVDPSNPDVVFAAAAGHVARSAAQRGLYRTTDGGKTWDLVLAPPNSTTGAVDVAINPKNPRIVYGVLWDHKRTNGTRTYGGIGSGLFRSDDGGTTWKRLETMAPGQALPTYDQTQTGLKADASLGRIGVAVAPSNPNRVYVVFGSPYGPDKGFYYSNDGGDSWCTTGGTTECPFTAGRAYQANGGYQWWFGRVWVDPDDQNHLFNADVSLRTSTNGGATWTAINAPHSDQHGMDWDPASLDGDPATPNKVFLGNDGGVYRSDASGVNGTWVKANNQPWNQAYHLSVSKQRPRRLVQGLQDNGSVKTWTPQAQVPTDPELRDWTSAGGGDGHQNAIDPTDDNIYYTCSQSSGGGTHSCGRRTDSATGTTTANVAQVGPAGSNRYTTDAPIVTDPNVPPAGADGTQPPNALYVAGAIVGRSLNRGTSFSEISPRPLPQANYTDPDPSLPGHVPASEVDIGLYTNLYGAVTALAPAKSKTPVPYAQVIYAGTDTGKVWKTSDAGANWVQMQGLPTRWVNSVIADPDDADHAYVAFSGFREGDDAANVWETTDGGATWLNISSNLPNGPIEMLEYDPKGNVLFAATDVGVFDHKDGDTSWYTVSVGLPQVPVLDVKLSQDGKSLYAATFGRSVWELPLSVDATDGGGVGGSVPATLSLTLGAPGSFGAFQPGVPRDYATSTTATVISTAGDAALSVQDPSSTAPGHLVNGAFSLPQALQAGVGGTFAPLSAAALVVKTWTAPTANEPVKVDFKQSIGANDALRTGSYSKTLTFTLSTTNP</sequence>
<evidence type="ECO:0000256" key="1">
    <source>
        <dbReference type="ARBA" id="ARBA00022737"/>
    </source>
</evidence>
<feature type="region of interest" description="Disordered" evidence="2">
    <location>
        <begin position="549"/>
        <end position="581"/>
    </location>
</feature>
<name>A0A660LFR7_9ACTN</name>
<feature type="transmembrane region" description="Helical" evidence="3">
    <location>
        <begin position="40"/>
        <end position="59"/>
    </location>
</feature>
<comment type="caution">
    <text evidence="5">The sequence shown here is derived from an EMBL/GenBank/DDBJ whole genome shotgun (WGS) entry which is preliminary data.</text>
</comment>
<dbReference type="RefSeq" id="WP_121252580.1">
    <property type="nucleotide sequence ID" value="NZ_RBIL01000001.1"/>
</dbReference>
<dbReference type="Pfam" id="PF15902">
    <property type="entry name" value="Sortilin-Vps10"/>
    <property type="match status" value="1"/>
</dbReference>